<feature type="region of interest" description="Disordered" evidence="1">
    <location>
        <begin position="554"/>
        <end position="627"/>
    </location>
</feature>
<name>A0AAW2HPG7_9NEOP</name>
<feature type="compositionally biased region" description="Basic and acidic residues" evidence="1">
    <location>
        <begin position="114"/>
        <end position="132"/>
    </location>
</feature>
<reference evidence="2" key="1">
    <citation type="journal article" date="2024" name="Gigascience">
        <title>Chromosome-level genome of the poultry shaft louse Menopon gallinae provides insight into the host-switching and adaptive evolution of parasitic lice.</title>
        <authorList>
            <person name="Xu Y."/>
            <person name="Ma L."/>
            <person name="Liu S."/>
            <person name="Liang Y."/>
            <person name="Liu Q."/>
            <person name="He Z."/>
            <person name="Tian L."/>
            <person name="Duan Y."/>
            <person name="Cai W."/>
            <person name="Li H."/>
            <person name="Song F."/>
        </authorList>
    </citation>
    <scope>NUCLEOTIDE SEQUENCE</scope>
    <source>
        <strain evidence="2">Cailab_2023a</strain>
    </source>
</reference>
<comment type="caution">
    <text evidence="2">The sequence shown here is derived from an EMBL/GenBank/DDBJ whole genome shotgun (WGS) entry which is preliminary data.</text>
</comment>
<evidence type="ECO:0000256" key="1">
    <source>
        <dbReference type="SAM" id="MobiDB-lite"/>
    </source>
</evidence>
<feature type="region of interest" description="Disordered" evidence="1">
    <location>
        <begin position="639"/>
        <end position="672"/>
    </location>
</feature>
<feature type="compositionally biased region" description="Basic and acidic residues" evidence="1">
    <location>
        <begin position="61"/>
        <end position="71"/>
    </location>
</feature>
<proteinExistence type="predicted"/>
<feature type="compositionally biased region" description="Basic residues" evidence="1">
    <location>
        <begin position="567"/>
        <end position="578"/>
    </location>
</feature>
<organism evidence="2">
    <name type="scientific">Menopon gallinae</name>
    <name type="common">poultry shaft louse</name>
    <dbReference type="NCBI Taxonomy" id="328185"/>
    <lineage>
        <taxon>Eukaryota</taxon>
        <taxon>Metazoa</taxon>
        <taxon>Ecdysozoa</taxon>
        <taxon>Arthropoda</taxon>
        <taxon>Hexapoda</taxon>
        <taxon>Insecta</taxon>
        <taxon>Pterygota</taxon>
        <taxon>Neoptera</taxon>
        <taxon>Paraneoptera</taxon>
        <taxon>Psocodea</taxon>
        <taxon>Troctomorpha</taxon>
        <taxon>Phthiraptera</taxon>
        <taxon>Amblycera</taxon>
        <taxon>Menoponidae</taxon>
        <taxon>Menopon</taxon>
    </lineage>
</organism>
<feature type="region of interest" description="Disordered" evidence="1">
    <location>
        <begin position="61"/>
        <end position="82"/>
    </location>
</feature>
<gene>
    <name evidence="2" type="ORF">PYX00_008452</name>
</gene>
<accession>A0AAW2HPG7</accession>
<dbReference type="AlphaFoldDB" id="A0AAW2HPG7"/>
<sequence length="733" mass="83631">MFGKREEKQARNSGKTMDKEIKSNKIAKVFGDTKREREFNIIKRRNGGLTNQNVETSHLPVPDRKQHELVGEKPPVSRGRTSFVGNRIGLKVKSKDNIGSGVRKSPFKVTDCPLPDKDFPIEENKPGETRSTELVDVPSPALTFSYSEKTNTIKDENGSGLLYQKGGFNRDSCRTVVLIDGPHRVLEEDVYKVQNSKENAPITKTSDIYKVPPEYILRDCQKMRHSLPCGYSNNHFQKPLTCMKCYQLELEERLMLEEKKMYCGEPHGHRCTHDDASYDRLHCCNVFGIRQCCQPYSRTPRHQIDDLCFCPLVRSHSDEKTIAICKETSNDYMAERDEVGHVPPFSKSDNACGRSKLKNKYHEYQTTYTVRPISVIPTGGKSSPVTNQNWQSAQAIAYELRPKSAVVIPEEGLSRGRKYMCCQHREHCPKNMSYDRMTIPSEIEDCAEAYETDLSKENSQKSVKKKKIMKICNCPHLHMEENTIKKFCIQQCVNKNQTDLKPGEERRKYLDKQTDVDLREEAEDKVVVEKKEIKISVDAQKRFLTKSTSALLMNNKEERRKGESLKSRLRLPQARKHSIGTETKGADSPEQTLGNPANENATKETEPMGNSDCQKRSTNFIPLQPDRNLTDITEMSNMQEGSVQPKGLINSENPDGKESGSEGLMTSSEKDESRNKCVSLLKLYEDLIEFQRMVDSGSSGNGEDDRRRKKLRYQLAHHLQELLKISDDGFHVN</sequence>
<feature type="region of interest" description="Disordered" evidence="1">
    <location>
        <begin position="113"/>
        <end position="132"/>
    </location>
</feature>
<feature type="region of interest" description="Disordered" evidence="1">
    <location>
        <begin position="1"/>
        <end position="22"/>
    </location>
</feature>
<dbReference type="EMBL" id="JARGDH010000004">
    <property type="protein sequence ID" value="KAL0271330.1"/>
    <property type="molecule type" value="Genomic_DNA"/>
</dbReference>
<feature type="compositionally biased region" description="Polar residues" evidence="1">
    <location>
        <begin position="589"/>
        <end position="600"/>
    </location>
</feature>
<evidence type="ECO:0000313" key="2">
    <source>
        <dbReference type="EMBL" id="KAL0271330.1"/>
    </source>
</evidence>
<protein>
    <submittedName>
        <fullName evidence="2">Uncharacterized protein</fullName>
    </submittedName>
</protein>
<feature type="compositionally biased region" description="Basic and acidic residues" evidence="1">
    <location>
        <begin position="555"/>
        <end position="566"/>
    </location>
</feature>